<dbReference type="EMBL" id="ACEC01000019">
    <property type="protein sequence ID" value="EEG31936.1"/>
    <property type="molecule type" value="Genomic_DNA"/>
</dbReference>
<sequence>MLKRTLGRGFPLSQTFSPQILKNWHLYWSSSAHLSPDRPFFVQNKFFNISTSNC</sequence>
<keyword evidence="2" id="KW-1185">Reference proteome</keyword>
<gene>
    <name evidence="1" type="ORF">CLOSTMETH_00404</name>
</gene>
<proteinExistence type="predicted"/>
<dbReference type="HOGENOM" id="CLU_3042052_0_0_9"/>
<evidence type="ECO:0000313" key="1">
    <source>
        <dbReference type="EMBL" id="EEG31936.1"/>
    </source>
</evidence>
<reference evidence="1 2" key="2">
    <citation type="submission" date="2009-02" db="EMBL/GenBank/DDBJ databases">
        <title>Draft genome sequence of Clostridium methylpentosum (DSM 5476).</title>
        <authorList>
            <person name="Sudarsanam P."/>
            <person name="Ley R."/>
            <person name="Guruge J."/>
            <person name="Turnbaugh P.J."/>
            <person name="Mahowald M."/>
            <person name="Liep D."/>
            <person name="Gordon J."/>
        </authorList>
    </citation>
    <scope>NUCLEOTIDE SEQUENCE [LARGE SCALE GENOMIC DNA]</scope>
    <source>
        <strain evidence="1 2">DSM 5476</strain>
    </source>
</reference>
<accession>C0E9A6</accession>
<protein>
    <submittedName>
        <fullName evidence="1">Uncharacterized protein</fullName>
    </submittedName>
</protein>
<organism evidence="1 2">
    <name type="scientific">[Clostridium] methylpentosum DSM 5476</name>
    <dbReference type="NCBI Taxonomy" id="537013"/>
    <lineage>
        <taxon>Bacteria</taxon>
        <taxon>Bacillati</taxon>
        <taxon>Bacillota</taxon>
        <taxon>Clostridia</taxon>
        <taxon>Eubacteriales</taxon>
        <taxon>Oscillospiraceae</taxon>
        <taxon>Oscillospiraceae incertae sedis</taxon>
    </lineage>
</organism>
<dbReference type="Proteomes" id="UP000003340">
    <property type="component" value="Unassembled WGS sequence"/>
</dbReference>
<reference evidence="1 2" key="1">
    <citation type="submission" date="2009-01" db="EMBL/GenBank/DDBJ databases">
        <authorList>
            <person name="Fulton L."/>
            <person name="Clifton S."/>
            <person name="Fulton B."/>
            <person name="Xu J."/>
            <person name="Minx P."/>
            <person name="Pepin K.H."/>
            <person name="Johnson M."/>
            <person name="Bhonagiri V."/>
            <person name="Nash W.E."/>
            <person name="Mardis E.R."/>
            <person name="Wilson R.K."/>
        </authorList>
    </citation>
    <scope>NUCLEOTIDE SEQUENCE [LARGE SCALE GENOMIC DNA]</scope>
    <source>
        <strain evidence="1 2">DSM 5476</strain>
    </source>
</reference>
<dbReference type="AlphaFoldDB" id="C0E9A6"/>
<comment type="caution">
    <text evidence="1">The sequence shown here is derived from an EMBL/GenBank/DDBJ whole genome shotgun (WGS) entry which is preliminary data.</text>
</comment>
<evidence type="ECO:0000313" key="2">
    <source>
        <dbReference type="Proteomes" id="UP000003340"/>
    </source>
</evidence>
<name>C0E9A6_9FIRM</name>
<dbReference type="STRING" id="537013.CLOSTMETH_00404"/>